<evidence type="ECO:0000256" key="8">
    <source>
        <dbReference type="ARBA" id="ARBA00022840"/>
    </source>
</evidence>
<dbReference type="GO" id="GO:0005524">
    <property type="term" value="F:ATP binding"/>
    <property type="evidence" value="ECO:0007669"/>
    <property type="project" value="UniProtKB-UniRule"/>
</dbReference>
<evidence type="ECO:0000256" key="4">
    <source>
        <dbReference type="ARBA" id="ARBA00022692"/>
    </source>
</evidence>
<dbReference type="EMBL" id="BJWL01000002">
    <property type="protein sequence ID" value="GFY82404.1"/>
    <property type="molecule type" value="Genomic_DNA"/>
</dbReference>
<dbReference type="AlphaFoldDB" id="A0A7J0E7E3"/>
<dbReference type="Gene3D" id="2.60.120.200">
    <property type="match status" value="1"/>
</dbReference>
<evidence type="ECO:0000256" key="1">
    <source>
        <dbReference type="ARBA" id="ARBA00004479"/>
    </source>
</evidence>
<dbReference type="GO" id="GO:0030246">
    <property type="term" value="F:carbohydrate binding"/>
    <property type="evidence" value="ECO:0007669"/>
    <property type="project" value="UniProtKB-KW"/>
</dbReference>
<evidence type="ECO:0000313" key="15">
    <source>
        <dbReference type="EMBL" id="GFY82404.1"/>
    </source>
</evidence>
<dbReference type="InterPro" id="IPR050528">
    <property type="entry name" value="L-type_Lectin-RKs"/>
</dbReference>
<dbReference type="OrthoDB" id="1935022at2759"/>
<evidence type="ECO:0000256" key="12">
    <source>
        <dbReference type="PROSITE-ProRule" id="PRU10141"/>
    </source>
</evidence>
<dbReference type="SUPFAM" id="SSF49899">
    <property type="entry name" value="Concanavalin A-like lectins/glucanases"/>
    <property type="match status" value="1"/>
</dbReference>
<comment type="similarity">
    <text evidence="3">In the C-terminal section; belongs to the protein kinase superfamily. Ser/Thr protein kinase family.</text>
</comment>
<dbReference type="InterPro" id="IPR017441">
    <property type="entry name" value="Protein_kinase_ATP_BS"/>
</dbReference>
<keyword evidence="8 12" id="KW-0067">ATP-binding</keyword>
<feature type="domain" description="Protein kinase" evidence="14">
    <location>
        <begin position="594"/>
        <end position="669"/>
    </location>
</feature>
<keyword evidence="6" id="KW-0430">Lectin</keyword>
<dbReference type="GO" id="GO:0004672">
    <property type="term" value="F:protein kinase activity"/>
    <property type="evidence" value="ECO:0007669"/>
    <property type="project" value="InterPro"/>
</dbReference>
<accession>A0A7J0E7E3</accession>
<keyword evidence="16" id="KW-1185">Reference proteome</keyword>
<organism evidence="15 16">
    <name type="scientific">Actinidia rufa</name>
    <dbReference type="NCBI Taxonomy" id="165716"/>
    <lineage>
        <taxon>Eukaryota</taxon>
        <taxon>Viridiplantae</taxon>
        <taxon>Streptophyta</taxon>
        <taxon>Embryophyta</taxon>
        <taxon>Tracheophyta</taxon>
        <taxon>Spermatophyta</taxon>
        <taxon>Magnoliopsida</taxon>
        <taxon>eudicotyledons</taxon>
        <taxon>Gunneridae</taxon>
        <taxon>Pentapetalae</taxon>
        <taxon>asterids</taxon>
        <taxon>Ericales</taxon>
        <taxon>Actinidiaceae</taxon>
        <taxon>Actinidia</taxon>
    </lineage>
</organism>
<dbReference type="Pfam" id="PF07714">
    <property type="entry name" value="PK_Tyr_Ser-Thr"/>
    <property type="match status" value="1"/>
</dbReference>
<evidence type="ECO:0000313" key="16">
    <source>
        <dbReference type="Proteomes" id="UP000585474"/>
    </source>
</evidence>
<feature type="binding site" evidence="12">
    <location>
        <position position="624"/>
    </location>
    <ligand>
        <name>ATP</name>
        <dbReference type="ChEBI" id="CHEBI:30616"/>
    </ligand>
</feature>
<evidence type="ECO:0000256" key="10">
    <source>
        <dbReference type="ARBA" id="ARBA00023136"/>
    </source>
</evidence>
<keyword evidence="7 12" id="KW-0547">Nucleotide-binding</keyword>
<evidence type="ECO:0000256" key="7">
    <source>
        <dbReference type="ARBA" id="ARBA00022741"/>
    </source>
</evidence>
<reference evidence="15 16" key="1">
    <citation type="submission" date="2019-07" db="EMBL/GenBank/DDBJ databases">
        <title>De Novo Assembly of kiwifruit Actinidia rufa.</title>
        <authorList>
            <person name="Sugita-Konishi S."/>
            <person name="Sato K."/>
            <person name="Mori E."/>
            <person name="Abe Y."/>
            <person name="Kisaki G."/>
            <person name="Hamano K."/>
            <person name="Suezawa K."/>
            <person name="Otani M."/>
            <person name="Fukuda T."/>
            <person name="Manabe T."/>
            <person name="Gomi K."/>
            <person name="Tabuchi M."/>
            <person name="Akimitsu K."/>
            <person name="Kataoka I."/>
        </authorList>
    </citation>
    <scope>NUCLEOTIDE SEQUENCE [LARGE SCALE GENOMIC DNA]</scope>
    <source>
        <strain evidence="16">cv. Fuchu</strain>
    </source>
</reference>
<dbReference type="InterPro" id="IPR001220">
    <property type="entry name" value="Legume_lectin_dom"/>
</dbReference>
<dbReference type="Pfam" id="PF00139">
    <property type="entry name" value="Lectin_legB"/>
    <property type="match status" value="1"/>
</dbReference>
<evidence type="ECO:0000256" key="6">
    <source>
        <dbReference type="ARBA" id="ARBA00022734"/>
    </source>
</evidence>
<evidence type="ECO:0000256" key="13">
    <source>
        <dbReference type="SAM" id="Phobius"/>
    </source>
</evidence>
<comment type="subcellular location">
    <subcellularLocation>
        <location evidence="1">Membrane</location>
        <topology evidence="1">Single-pass type I membrane protein</topology>
    </subcellularLocation>
</comment>
<dbReference type="GO" id="GO:0016020">
    <property type="term" value="C:membrane"/>
    <property type="evidence" value="ECO:0007669"/>
    <property type="project" value="UniProtKB-SubCell"/>
</dbReference>
<feature type="transmembrane region" description="Helical" evidence="13">
    <location>
        <begin position="538"/>
        <end position="562"/>
    </location>
</feature>
<keyword evidence="10 13" id="KW-0472">Membrane</keyword>
<evidence type="ECO:0000259" key="14">
    <source>
        <dbReference type="PROSITE" id="PS50011"/>
    </source>
</evidence>
<keyword evidence="5" id="KW-0732">Signal</keyword>
<dbReference type="SUPFAM" id="SSF56112">
    <property type="entry name" value="Protein kinase-like (PK-like)"/>
    <property type="match status" value="1"/>
</dbReference>
<evidence type="ECO:0000256" key="5">
    <source>
        <dbReference type="ARBA" id="ARBA00022729"/>
    </source>
</evidence>
<comment type="caution">
    <text evidence="15">The sequence shown here is derived from an EMBL/GenBank/DDBJ whole genome shotgun (WGS) entry which is preliminary data.</text>
</comment>
<keyword evidence="9 13" id="KW-1133">Transmembrane helix</keyword>
<protein>
    <submittedName>
        <fullName evidence="15">Lectin receptor kinase a4.1</fullName>
    </submittedName>
</protein>
<gene>
    <name evidence="15" type="ORF">Acr_02g0006440</name>
</gene>
<dbReference type="Proteomes" id="UP000585474">
    <property type="component" value="Unassembled WGS sequence"/>
</dbReference>
<dbReference type="PANTHER" id="PTHR27007">
    <property type="match status" value="1"/>
</dbReference>
<dbReference type="InterPro" id="IPR013320">
    <property type="entry name" value="ConA-like_dom_sf"/>
</dbReference>
<keyword evidence="11 15" id="KW-0675">Receptor</keyword>
<sequence>MWPSFNNMYSSFDEDCLFDIDANMSSDGFIDFPAHLDGLDVILPEDDFSLDLKEFEATLSEIGDVAESFEHKKLPINGEDQRASLILPTDDTEIDNSLALIHLIRAYEEAMEKEQRELAEVIMKRVGENVSPGIQWSSMIEAIECERKEIRMTSIKWTEDDSSYDTSGSWRFDETKRWLLDHARASGLKLAVEEVELHNLESEVEKMKRKGVRGEWFSFNCMVGLPHRSHVMEFLKVAKSILVHPPSCHISSTKGVITFGDGDAWELLKESPSFGSFFNGYLVHYQALLESIEYTFQNHLGEARTAMECLFVTPFVSSLGWIQKWKEREEFCYFELSCGLEKWKVSKESLMEAKEMVREGVSPYGVMVEDETDKEVVLEWRGGHGIAFTVAPSMEFPGAEAGHYLGLLNESNEGNKSNHLFMVEFDTVNGYKEALDSEGNHVGVNINNFLSVESEPAAYYFNGTDRKRDFSLESGEPIQAWIDFDGLNGVLNPQGKKLALTTYWLWSFNSNGIAPKLDLSTLPIPPKVKKSPSSRLRIHALIGALSALVLLLLVALFFVVMYRRRLVFESLEDWELDCPHRFNYKDLYLATKGFRNSELLGKGGFGAVYKGVLPSTGAEVAVKKIGSNNSRQGMREFAAEIESLGRLRHKNLVNLQGWCKRENDLLLVL</sequence>
<proteinExistence type="inferred from homology"/>
<dbReference type="Gene3D" id="3.30.200.20">
    <property type="entry name" value="Phosphorylase Kinase, domain 1"/>
    <property type="match status" value="1"/>
</dbReference>
<dbReference type="InterPro" id="IPR000719">
    <property type="entry name" value="Prot_kinase_dom"/>
</dbReference>
<keyword evidence="4 13" id="KW-0812">Transmembrane</keyword>
<dbReference type="PROSITE" id="PS00107">
    <property type="entry name" value="PROTEIN_KINASE_ATP"/>
    <property type="match status" value="1"/>
</dbReference>
<evidence type="ECO:0000256" key="3">
    <source>
        <dbReference type="ARBA" id="ARBA00010217"/>
    </source>
</evidence>
<dbReference type="InterPro" id="IPR001245">
    <property type="entry name" value="Ser-Thr/Tyr_kinase_cat_dom"/>
</dbReference>
<keyword evidence="15" id="KW-0808">Transferase</keyword>
<dbReference type="PROSITE" id="PS50011">
    <property type="entry name" value="PROTEIN_KINASE_DOM"/>
    <property type="match status" value="1"/>
</dbReference>
<name>A0A7J0E7E3_9ERIC</name>
<evidence type="ECO:0000256" key="11">
    <source>
        <dbReference type="ARBA" id="ARBA00023170"/>
    </source>
</evidence>
<dbReference type="InterPro" id="IPR011009">
    <property type="entry name" value="Kinase-like_dom_sf"/>
</dbReference>
<comment type="similarity">
    <text evidence="2">In the N-terminal section; belongs to the leguminous lectin family.</text>
</comment>
<evidence type="ECO:0000256" key="2">
    <source>
        <dbReference type="ARBA" id="ARBA00008536"/>
    </source>
</evidence>
<evidence type="ECO:0000256" key="9">
    <source>
        <dbReference type="ARBA" id="ARBA00022989"/>
    </source>
</evidence>
<keyword evidence="15" id="KW-0418">Kinase</keyword>